<reference evidence="11" key="1">
    <citation type="submission" date="2025-08" db="UniProtKB">
        <authorList>
            <consortium name="RefSeq"/>
        </authorList>
    </citation>
    <scope>IDENTIFICATION</scope>
</reference>
<evidence type="ECO:0000256" key="1">
    <source>
        <dbReference type="ARBA" id="ARBA00000032"/>
    </source>
</evidence>
<feature type="transmembrane region" description="Helical" evidence="8">
    <location>
        <begin position="387"/>
        <end position="411"/>
    </location>
</feature>
<dbReference type="CDD" id="cd07061">
    <property type="entry name" value="HP_HAP_like"/>
    <property type="match status" value="1"/>
</dbReference>
<evidence type="ECO:0000256" key="6">
    <source>
        <dbReference type="ARBA" id="ARBA00023157"/>
    </source>
</evidence>
<dbReference type="PANTHER" id="PTHR11567:SF211">
    <property type="entry name" value="PROSTATIC ACID PHOSPHATASE"/>
    <property type="match status" value="1"/>
</dbReference>
<evidence type="ECO:0000256" key="2">
    <source>
        <dbReference type="ARBA" id="ARBA00005375"/>
    </source>
</evidence>
<accession>A0ABM0JM80</accession>
<keyword evidence="7" id="KW-0325">Glycoprotein</keyword>
<organism evidence="10 11">
    <name type="scientific">Aplysia californica</name>
    <name type="common">California sea hare</name>
    <dbReference type="NCBI Taxonomy" id="6500"/>
    <lineage>
        <taxon>Eukaryota</taxon>
        <taxon>Metazoa</taxon>
        <taxon>Spiralia</taxon>
        <taxon>Lophotrochozoa</taxon>
        <taxon>Mollusca</taxon>
        <taxon>Gastropoda</taxon>
        <taxon>Heterobranchia</taxon>
        <taxon>Euthyneura</taxon>
        <taxon>Tectipleura</taxon>
        <taxon>Aplysiida</taxon>
        <taxon>Aplysioidea</taxon>
        <taxon>Aplysiidae</taxon>
        <taxon>Aplysia</taxon>
    </lineage>
</organism>
<sequence length="422" mass="47993">MDVKEFGSLSMKRLIQLCLCVCCGLQVFGAPPPTLKLVSVLYRHGDRSPAYIYPKDIHQVPGSWPDGLGWLSNIGKQQQYELGQFIAERYSGFLNTSYYHRDQILIQSSGVERCLMSAQSNLAGLFPPQGPQVWNSNFTWQPIPVQSTPTQNDNKLAIQAPCPRYDQLMAEVLHSPAIQKEEKENKAFYDMVINATGVKKESIRDIWMIADPLICERAHNYSWNEWAYQEGVWEKMDSLRTLSFDLLYRRTEMAKLKGGPLLKEIIYNMKNASGESSPSPRFYMYSAHDTTVAAFLSAMQVFDLHQPMYRALVMVELHHINDQHVVKIFYRNETTADPYELSPPGCKNPCTLDSFIEATKATVPEDWEKECQALNSSASHKLSPASWIALVIGICFCSILCVVLVVMVLRLRTKRNATYSRL</sequence>
<evidence type="ECO:0000256" key="9">
    <source>
        <dbReference type="SAM" id="SignalP"/>
    </source>
</evidence>
<evidence type="ECO:0000313" key="11">
    <source>
        <dbReference type="RefSeq" id="XP_005096978.2"/>
    </source>
</evidence>
<keyword evidence="8" id="KW-0812">Transmembrane</keyword>
<dbReference type="PROSITE" id="PS00616">
    <property type="entry name" value="HIS_ACID_PHOSPHAT_1"/>
    <property type="match status" value="1"/>
</dbReference>
<keyword evidence="5" id="KW-0378">Hydrolase</keyword>
<dbReference type="InterPro" id="IPR033379">
    <property type="entry name" value="Acid_Pase_AS"/>
</dbReference>
<keyword evidence="8" id="KW-0472">Membrane</keyword>
<dbReference type="PANTHER" id="PTHR11567">
    <property type="entry name" value="ACID PHOSPHATASE-RELATED"/>
    <property type="match status" value="1"/>
</dbReference>
<evidence type="ECO:0000256" key="7">
    <source>
        <dbReference type="ARBA" id="ARBA00023180"/>
    </source>
</evidence>
<dbReference type="InterPro" id="IPR029033">
    <property type="entry name" value="His_PPase_superfam"/>
</dbReference>
<gene>
    <name evidence="11" type="primary">LOC101845845</name>
</gene>
<evidence type="ECO:0000313" key="10">
    <source>
        <dbReference type="Proteomes" id="UP000694888"/>
    </source>
</evidence>
<dbReference type="RefSeq" id="XP_005096978.2">
    <property type="nucleotide sequence ID" value="XM_005096921.3"/>
</dbReference>
<dbReference type="SUPFAM" id="SSF53254">
    <property type="entry name" value="Phosphoglycerate mutase-like"/>
    <property type="match status" value="1"/>
</dbReference>
<dbReference type="InterPro" id="IPR050645">
    <property type="entry name" value="Histidine_acid_phosphatase"/>
</dbReference>
<feature type="chain" id="PRO_5045632323" description="acid phosphatase" evidence="9">
    <location>
        <begin position="30"/>
        <end position="422"/>
    </location>
</feature>
<protein>
    <recommendedName>
        <fullName evidence="3">acid phosphatase</fullName>
        <ecNumber evidence="3">3.1.3.2</ecNumber>
    </recommendedName>
</protein>
<dbReference type="InterPro" id="IPR000560">
    <property type="entry name" value="His_Pase_clade-2"/>
</dbReference>
<comment type="catalytic activity">
    <reaction evidence="1">
        <text>a phosphate monoester + H2O = an alcohol + phosphate</text>
        <dbReference type="Rhea" id="RHEA:15017"/>
        <dbReference type="ChEBI" id="CHEBI:15377"/>
        <dbReference type="ChEBI" id="CHEBI:30879"/>
        <dbReference type="ChEBI" id="CHEBI:43474"/>
        <dbReference type="ChEBI" id="CHEBI:67140"/>
        <dbReference type="EC" id="3.1.3.2"/>
    </reaction>
</comment>
<proteinExistence type="inferred from homology"/>
<dbReference type="PROSITE" id="PS00778">
    <property type="entry name" value="HIS_ACID_PHOSPHAT_2"/>
    <property type="match status" value="1"/>
</dbReference>
<dbReference type="Gene3D" id="3.40.50.1240">
    <property type="entry name" value="Phosphoglycerate mutase-like"/>
    <property type="match status" value="1"/>
</dbReference>
<dbReference type="GeneID" id="101845845"/>
<evidence type="ECO:0000256" key="3">
    <source>
        <dbReference type="ARBA" id="ARBA00012646"/>
    </source>
</evidence>
<dbReference type="EC" id="3.1.3.2" evidence="3"/>
<name>A0ABM0JM80_APLCA</name>
<keyword evidence="8" id="KW-1133">Transmembrane helix</keyword>
<keyword evidence="10" id="KW-1185">Reference proteome</keyword>
<dbReference type="Proteomes" id="UP000694888">
    <property type="component" value="Unplaced"/>
</dbReference>
<evidence type="ECO:0000256" key="4">
    <source>
        <dbReference type="ARBA" id="ARBA00022729"/>
    </source>
</evidence>
<comment type="similarity">
    <text evidence="2">Belongs to the histidine acid phosphatase family.</text>
</comment>
<evidence type="ECO:0000256" key="8">
    <source>
        <dbReference type="SAM" id="Phobius"/>
    </source>
</evidence>
<evidence type="ECO:0000256" key="5">
    <source>
        <dbReference type="ARBA" id="ARBA00022801"/>
    </source>
</evidence>
<dbReference type="Pfam" id="PF00328">
    <property type="entry name" value="His_Phos_2"/>
    <property type="match status" value="1"/>
</dbReference>
<keyword evidence="4 9" id="KW-0732">Signal</keyword>
<keyword evidence="6" id="KW-1015">Disulfide bond</keyword>
<feature type="signal peptide" evidence="9">
    <location>
        <begin position="1"/>
        <end position="29"/>
    </location>
</feature>